<keyword evidence="4" id="KW-1185">Reference proteome</keyword>
<comment type="caution">
    <text evidence="3">The sequence shown here is derived from an EMBL/GenBank/DDBJ whole genome shotgun (WGS) entry which is preliminary data.</text>
</comment>
<dbReference type="Pfam" id="PF13700">
    <property type="entry name" value="DUF4158"/>
    <property type="match status" value="1"/>
</dbReference>
<name>A0A4R4W4N3_9ACTN</name>
<dbReference type="AlphaFoldDB" id="A0A4R4W4N3"/>
<feature type="domain" description="DUF4158" evidence="2">
    <location>
        <begin position="6"/>
        <end position="170"/>
    </location>
</feature>
<gene>
    <name evidence="3" type="ORF">E1294_43090</name>
</gene>
<evidence type="ECO:0000256" key="1">
    <source>
        <dbReference type="SAM" id="MobiDB-lite"/>
    </source>
</evidence>
<dbReference type="RefSeq" id="WP_132517077.1">
    <property type="nucleotide sequence ID" value="NZ_SMKP01000194.1"/>
</dbReference>
<dbReference type="OrthoDB" id="4752588at2"/>
<dbReference type="Proteomes" id="UP000294543">
    <property type="component" value="Unassembled WGS sequence"/>
</dbReference>
<dbReference type="InterPro" id="IPR025296">
    <property type="entry name" value="DUF4158"/>
</dbReference>
<reference evidence="3 4" key="1">
    <citation type="submission" date="2019-03" db="EMBL/GenBank/DDBJ databases">
        <title>Draft genome sequences of novel Actinobacteria.</title>
        <authorList>
            <person name="Sahin N."/>
            <person name="Ay H."/>
            <person name="Saygin H."/>
        </authorList>
    </citation>
    <scope>NUCLEOTIDE SEQUENCE [LARGE SCALE GENOMIC DNA]</scope>
    <source>
        <strain evidence="3 4">KC712</strain>
    </source>
</reference>
<evidence type="ECO:0000313" key="3">
    <source>
        <dbReference type="EMBL" id="TDD12881.1"/>
    </source>
</evidence>
<protein>
    <submittedName>
        <fullName evidence="3">DUF4158 domain-containing protein</fullName>
    </submittedName>
</protein>
<organism evidence="3 4">
    <name type="scientific">Nonomuraea diastatica</name>
    <dbReference type="NCBI Taxonomy" id="1848329"/>
    <lineage>
        <taxon>Bacteria</taxon>
        <taxon>Bacillati</taxon>
        <taxon>Actinomycetota</taxon>
        <taxon>Actinomycetes</taxon>
        <taxon>Streptosporangiales</taxon>
        <taxon>Streptosporangiaceae</taxon>
        <taxon>Nonomuraea</taxon>
    </lineage>
</organism>
<accession>A0A4R4W4N3</accession>
<evidence type="ECO:0000259" key="2">
    <source>
        <dbReference type="Pfam" id="PF13700"/>
    </source>
</evidence>
<proteinExistence type="predicted"/>
<feature type="region of interest" description="Disordered" evidence="1">
    <location>
        <begin position="257"/>
        <end position="280"/>
    </location>
</feature>
<evidence type="ECO:0000313" key="4">
    <source>
        <dbReference type="Proteomes" id="UP000294543"/>
    </source>
</evidence>
<sequence length="585" mass="64325">MSYQYLSEEQRDRYRRFLTDPSPKDLERFFYLDADALVEVAKKRGPHNRLGWGLQWGTARMLGTFLADPGDVPHVVVDYVAEQLGVADPSCIKHYAERLSTQHEHAREIRELAGLREFAEAETELRVFVASRAAQTRDSRRELFDRAVVWLIENRVLLPGITTLAPLVTNVRAEQLAAVNEHLVEQTPVEMRRELLATLVVPVGEKVSPLEWMRTAVALLSGTGMKEALNRSVAVWASGAASRAARKRDHVMDETIGNVTGSVTGGDPPEQALESEGDDGEDALGADIAQFATLERKGPWLLAYLVARRVAPDMGRGVTIEQQSKCFGRNIYRRISAREFARRAGTSAKRVMALWEAWNRLAADGVVPPALDLHPGADVELPDEKQYPFYGKNGYYRSWEARPISAERREAIEREAAKAGTRPSAISYVIGHPTAVKTALLADEATRAAAREALEEFKARQAAADAADRAAAAEVTRQRQSEYDGARRAEREAFAAQARAAGDGSEADASMDVFHAMAEIRMAASRALSLLHKQQIRFTADRAQAIAELCDGAEAAITAVRDLATGSALDDAALAKFLDENGKLL</sequence>
<dbReference type="EMBL" id="SMKP01000194">
    <property type="protein sequence ID" value="TDD12881.1"/>
    <property type="molecule type" value="Genomic_DNA"/>
</dbReference>